<dbReference type="AlphaFoldDB" id="A0A1F6CBQ4"/>
<proteinExistence type="predicted"/>
<dbReference type="Proteomes" id="UP000178606">
    <property type="component" value="Unassembled WGS sequence"/>
</dbReference>
<dbReference type="SUPFAM" id="SSF51735">
    <property type="entry name" value="NAD(P)-binding Rossmann-fold domains"/>
    <property type="match status" value="1"/>
</dbReference>
<dbReference type="GO" id="GO:0000166">
    <property type="term" value="F:nucleotide binding"/>
    <property type="evidence" value="ECO:0007669"/>
    <property type="project" value="InterPro"/>
</dbReference>
<name>A0A1F6CBQ4_HANXR</name>
<dbReference type="SUPFAM" id="SSF55347">
    <property type="entry name" value="Glyceraldehyde-3-phosphate dehydrogenase-like, C-terminal domain"/>
    <property type="match status" value="1"/>
</dbReference>
<evidence type="ECO:0000256" key="1">
    <source>
        <dbReference type="ARBA" id="ARBA00023002"/>
    </source>
</evidence>
<reference evidence="3 4" key="1">
    <citation type="journal article" date="2016" name="Nat. Commun.">
        <title>Thousands of microbial genomes shed light on interconnected biogeochemical processes in an aquifer system.</title>
        <authorList>
            <person name="Anantharaman K."/>
            <person name="Brown C.T."/>
            <person name="Hug L.A."/>
            <person name="Sharon I."/>
            <person name="Castelle C.J."/>
            <person name="Probst A.J."/>
            <person name="Thomas B.C."/>
            <person name="Singh A."/>
            <person name="Wilkins M.J."/>
            <person name="Karaoz U."/>
            <person name="Brodie E.L."/>
            <person name="Williams K.H."/>
            <person name="Hubbard S.S."/>
            <person name="Banfield J.F."/>
        </authorList>
    </citation>
    <scope>NUCLEOTIDE SEQUENCE [LARGE SCALE GENOMIC DNA]</scope>
    <source>
        <strain evidence="4">RIFCSPLOWO2_12_FULL_64_10</strain>
    </source>
</reference>
<dbReference type="InterPro" id="IPR050463">
    <property type="entry name" value="Gfo/Idh/MocA_oxidrdct_glycsds"/>
</dbReference>
<comment type="caution">
    <text evidence="3">The sequence shown here is derived from an EMBL/GenBank/DDBJ whole genome shotgun (WGS) entry which is preliminary data.</text>
</comment>
<dbReference type="Gene3D" id="3.30.360.10">
    <property type="entry name" value="Dihydrodipicolinate Reductase, domain 2"/>
    <property type="match status" value="1"/>
</dbReference>
<dbReference type="PANTHER" id="PTHR43818:SF11">
    <property type="entry name" value="BCDNA.GH03377"/>
    <property type="match status" value="1"/>
</dbReference>
<gene>
    <name evidence="3" type="ORF">A3F84_18605</name>
</gene>
<organism evidence="3 4">
    <name type="scientific">Handelsmanbacteria sp. (strain RIFCSPLOWO2_12_FULL_64_10)</name>
    <dbReference type="NCBI Taxonomy" id="1817868"/>
    <lineage>
        <taxon>Bacteria</taxon>
        <taxon>Candidatus Handelsmaniibacteriota</taxon>
    </lineage>
</organism>
<dbReference type="PANTHER" id="PTHR43818">
    <property type="entry name" value="BCDNA.GH03377"/>
    <property type="match status" value="1"/>
</dbReference>
<dbReference type="EMBL" id="MFKF01000302">
    <property type="protein sequence ID" value="OGG46563.1"/>
    <property type="molecule type" value="Genomic_DNA"/>
</dbReference>
<evidence type="ECO:0000259" key="2">
    <source>
        <dbReference type="Pfam" id="PF01408"/>
    </source>
</evidence>
<keyword evidence="1" id="KW-0560">Oxidoreductase</keyword>
<feature type="domain" description="Gfo/Idh/MocA-like oxidoreductase N-terminal" evidence="2">
    <location>
        <begin position="8"/>
        <end position="123"/>
    </location>
</feature>
<accession>A0A1F6CBQ4</accession>
<dbReference type="InterPro" id="IPR000683">
    <property type="entry name" value="Gfo/Idh/MocA-like_OxRdtase_N"/>
</dbReference>
<evidence type="ECO:0000313" key="4">
    <source>
        <dbReference type="Proteomes" id="UP000178606"/>
    </source>
</evidence>
<protein>
    <recommendedName>
        <fullName evidence="2">Gfo/Idh/MocA-like oxidoreductase N-terminal domain-containing protein</fullName>
    </recommendedName>
</protein>
<dbReference type="GO" id="GO:0016491">
    <property type="term" value="F:oxidoreductase activity"/>
    <property type="evidence" value="ECO:0007669"/>
    <property type="project" value="UniProtKB-KW"/>
</dbReference>
<dbReference type="Gene3D" id="3.40.50.720">
    <property type="entry name" value="NAD(P)-binding Rossmann-like Domain"/>
    <property type="match status" value="1"/>
</dbReference>
<dbReference type="InterPro" id="IPR036291">
    <property type="entry name" value="NAD(P)-bd_dom_sf"/>
</dbReference>
<evidence type="ECO:0000313" key="3">
    <source>
        <dbReference type="EMBL" id="OGG46563.1"/>
    </source>
</evidence>
<sequence length="368" mass="40284">MSSSKTYRVGLVGCGGMGRHHLEALRAMPEFETAALCDLFPEALGRAGEAFGVKARYTDFEKMYDEVRPDLVTVATQTRGHHAPTVAALKRGISVLCEKPIAIDLVEADEMVAAAKASGAKLAIHQQNHVNPGIRKAQALVREGLIGEVVMIRGRNKAARQSGNEFMEMGTHVTDMMLCFGGFAEWVSGAVYYQGRLAGPKDIMEAKEMSPKDRDSGPVMGSRAVGYYGFPGGVLGEIHFLGYPKGMGTNYGVDILGTEGQLAFRGTGALKENLWRLPRPMEGTPAQLVDWRPVDTADVGVEEPIHTMYKRLARSIETGEEPPSSGEEGRRAFEMVLGIYQSHREGGRRVALPMKDRRHPLEVWRKGE</sequence>
<dbReference type="Pfam" id="PF01408">
    <property type="entry name" value="GFO_IDH_MocA"/>
    <property type="match status" value="1"/>
</dbReference>